<reference evidence="1" key="1">
    <citation type="submission" date="2020-05" db="EMBL/GenBank/DDBJ databases">
        <title>Large-scale comparative analyses of tick genomes elucidate their genetic diversity and vector capacities.</title>
        <authorList>
            <person name="Jia N."/>
            <person name="Wang J."/>
            <person name="Shi W."/>
            <person name="Du L."/>
            <person name="Sun Y."/>
            <person name="Zhan W."/>
            <person name="Jiang J."/>
            <person name="Wang Q."/>
            <person name="Zhang B."/>
            <person name="Ji P."/>
            <person name="Sakyi L.B."/>
            <person name="Cui X."/>
            <person name="Yuan T."/>
            <person name="Jiang B."/>
            <person name="Yang W."/>
            <person name="Lam T.T.-Y."/>
            <person name="Chang Q."/>
            <person name="Ding S."/>
            <person name="Wang X."/>
            <person name="Zhu J."/>
            <person name="Ruan X."/>
            <person name="Zhao L."/>
            <person name="Wei J."/>
            <person name="Que T."/>
            <person name="Du C."/>
            <person name="Cheng J."/>
            <person name="Dai P."/>
            <person name="Han X."/>
            <person name="Huang E."/>
            <person name="Gao Y."/>
            <person name="Liu J."/>
            <person name="Shao H."/>
            <person name="Ye R."/>
            <person name="Li L."/>
            <person name="Wei W."/>
            <person name="Wang X."/>
            <person name="Wang C."/>
            <person name="Yang T."/>
            <person name="Huo Q."/>
            <person name="Li W."/>
            <person name="Guo W."/>
            <person name="Chen H."/>
            <person name="Zhou L."/>
            <person name="Ni X."/>
            <person name="Tian J."/>
            <person name="Zhou Y."/>
            <person name="Sheng Y."/>
            <person name="Liu T."/>
            <person name="Pan Y."/>
            <person name="Xia L."/>
            <person name="Li J."/>
            <person name="Zhao F."/>
            <person name="Cao W."/>
        </authorList>
    </citation>
    <scope>NUCLEOTIDE SEQUENCE</scope>
    <source>
        <strain evidence="1">Dsil-2018</strain>
    </source>
</reference>
<evidence type="ECO:0000313" key="1">
    <source>
        <dbReference type="EMBL" id="KAH7945115.1"/>
    </source>
</evidence>
<gene>
    <name evidence="1" type="ORF">HPB49_007122</name>
</gene>
<keyword evidence="2" id="KW-1185">Reference proteome</keyword>
<proteinExistence type="predicted"/>
<comment type="caution">
    <text evidence="1">The sequence shown here is derived from an EMBL/GenBank/DDBJ whole genome shotgun (WGS) entry which is preliminary data.</text>
</comment>
<dbReference type="Proteomes" id="UP000821865">
    <property type="component" value="Chromosome 6"/>
</dbReference>
<organism evidence="1 2">
    <name type="scientific">Dermacentor silvarum</name>
    <name type="common">Tick</name>
    <dbReference type="NCBI Taxonomy" id="543639"/>
    <lineage>
        <taxon>Eukaryota</taxon>
        <taxon>Metazoa</taxon>
        <taxon>Ecdysozoa</taxon>
        <taxon>Arthropoda</taxon>
        <taxon>Chelicerata</taxon>
        <taxon>Arachnida</taxon>
        <taxon>Acari</taxon>
        <taxon>Parasitiformes</taxon>
        <taxon>Ixodida</taxon>
        <taxon>Ixodoidea</taxon>
        <taxon>Ixodidae</taxon>
        <taxon>Rhipicephalinae</taxon>
        <taxon>Dermacentor</taxon>
    </lineage>
</organism>
<accession>A0ACB8CJW2</accession>
<sequence length="177" mass="19862">MRQPPVFPFPPPPTLLLLCAGRSAKRRGSTSAFRRNGIIDRRGDFAAAQRPPGRSRDRTRGPRRSFAGGARSRCCNPFARCRWTLGAPLRSRPSSSSYPSRPEFCRSFVPDPCYPACLPPHRPPASVRKKCRASSFSDHPLVFPTGRHRRLEPVSAPGLYVLHQVLVTTRSKVRYLK</sequence>
<dbReference type="EMBL" id="CM023475">
    <property type="protein sequence ID" value="KAH7945115.1"/>
    <property type="molecule type" value="Genomic_DNA"/>
</dbReference>
<name>A0ACB8CJW2_DERSI</name>
<protein>
    <submittedName>
        <fullName evidence="1">Uncharacterized protein</fullName>
    </submittedName>
</protein>
<evidence type="ECO:0000313" key="2">
    <source>
        <dbReference type="Proteomes" id="UP000821865"/>
    </source>
</evidence>